<organism evidence="2 3">
    <name type="scientific">Salix koriyanagi</name>
    <dbReference type="NCBI Taxonomy" id="2511006"/>
    <lineage>
        <taxon>Eukaryota</taxon>
        <taxon>Viridiplantae</taxon>
        <taxon>Streptophyta</taxon>
        <taxon>Embryophyta</taxon>
        <taxon>Tracheophyta</taxon>
        <taxon>Spermatophyta</taxon>
        <taxon>Magnoliopsida</taxon>
        <taxon>eudicotyledons</taxon>
        <taxon>Gunneridae</taxon>
        <taxon>Pentapetalae</taxon>
        <taxon>rosids</taxon>
        <taxon>fabids</taxon>
        <taxon>Malpighiales</taxon>
        <taxon>Salicaceae</taxon>
        <taxon>Saliceae</taxon>
        <taxon>Salix</taxon>
    </lineage>
</organism>
<accession>A0A9Q0P6C0</accession>
<sequence length="105" mass="12219">MLSPSSKKVRSQIRGIHSEEGYHLAVYFEMPCLIATRDVHKLRDVSANDIGVCFNLLLFCPVIIEMTLRISKHFIIYSFSILLLWHIKMGGRMFWVVCKTNVCWD</sequence>
<proteinExistence type="predicted"/>
<keyword evidence="1" id="KW-0472">Membrane</keyword>
<dbReference type="Proteomes" id="UP001151752">
    <property type="component" value="Chromosome 5"/>
</dbReference>
<reference evidence="2" key="2">
    <citation type="journal article" date="2023" name="Int. J. Mol. Sci.">
        <title>De Novo Assembly and Annotation of 11 Diverse Shrub Willow (Salix) Genomes Reveals Novel Gene Organization in Sex-Linked Regions.</title>
        <authorList>
            <person name="Hyden B."/>
            <person name="Feng K."/>
            <person name="Yates T.B."/>
            <person name="Jawdy S."/>
            <person name="Cereghino C."/>
            <person name="Smart L.B."/>
            <person name="Muchero W."/>
        </authorList>
    </citation>
    <scope>NUCLEOTIDE SEQUENCE</scope>
    <source>
        <tissue evidence="2">Shoot tip</tissue>
    </source>
</reference>
<comment type="caution">
    <text evidence="2">The sequence shown here is derived from an EMBL/GenBank/DDBJ whole genome shotgun (WGS) entry which is preliminary data.</text>
</comment>
<protein>
    <submittedName>
        <fullName evidence="2">Uncharacterized protein</fullName>
    </submittedName>
</protein>
<keyword evidence="3" id="KW-1185">Reference proteome</keyword>
<feature type="transmembrane region" description="Helical" evidence="1">
    <location>
        <begin position="70"/>
        <end position="87"/>
    </location>
</feature>
<dbReference type="AlphaFoldDB" id="A0A9Q0P6C0"/>
<gene>
    <name evidence="2" type="ORF">OIU74_020624</name>
</gene>
<evidence type="ECO:0000313" key="3">
    <source>
        <dbReference type="Proteomes" id="UP001151752"/>
    </source>
</evidence>
<name>A0A9Q0P6C0_9ROSI</name>
<keyword evidence="1" id="KW-0812">Transmembrane</keyword>
<keyword evidence="1" id="KW-1133">Transmembrane helix</keyword>
<evidence type="ECO:0000313" key="2">
    <source>
        <dbReference type="EMBL" id="KAJ6682420.1"/>
    </source>
</evidence>
<evidence type="ECO:0000256" key="1">
    <source>
        <dbReference type="SAM" id="Phobius"/>
    </source>
</evidence>
<reference evidence="2" key="1">
    <citation type="submission" date="2022-11" db="EMBL/GenBank/DDBJ databases">
        <authorList>
            <person name="Hyden B.L."/>
            <person name="Feng K."/>
            <person name="Yates T."/>
            <person name="Jawdy S."/>
            <person name="Smart L.B."/>
            <person name="Muchero W."/>
        </authorList>
    </citation>
    <scope>NUCLEOTIDE SEQUENCE</scope>
    <source>
        <tissue evidence="2">Shoot tip</tissue>
    </source>
</reference>
<dbReference type="EMBL" id="JAPFFM010000020">
    <property type="protein sequence ID" value="KAJ6682420.1"/>
    <property type="molecule type" value="Genomic_DNA"/>
</dbReference>